<proteinExistence type="predicted"/>
<dbReference type="PANTHER" id="PTHR13887:SF41">
    <property type="entry name" value="THIOREDOXIN SUPERFAMILY PROTEIN"/>
    <property type="match status" value="1"/>
</dbReference>
<dbReference type="InterPro" id="IPR001853">
    <property type="entry name" value="DSBA-like_thioredoxin_dom"/>
</dbReference>
<accession>A0A8J3BYP5</accession>
<dbReference type="EMBL" id="BMMX01000012">
    <property type="protein sequence ID" value="GGK94583.1"/>
    <property type="molecule type" value="Genomic_DNA"/>
</dbReference>
<dbReference type="Gene3D" id="3.40.30.10">
    <property type="entry name" value="Glutaredoxin"/>
    <property type="match status" value="1"/>
</dbReference>
<organism evidence="2 3">
    <name type="scientific">Mangrovihabitans endophyticus</name>
    <dbReference type="NCBI Taxonomy" id="1751298"/>
    <lineage>
        <taxon>Bacteria</taxon>
        <taxon>Bacillati</taxon>
        <taxon>Actinomycetota</taxon>
        <taxon>Actinomycetes</taxon>
        <taxon>Micromonosporales</taxon>
        <taxon>Micromonosporaceae</taxon>
        <taxon>Mangrovihabitans</taxon>
    </lineage>
</organism>
<protein>
    <submittedName>
        <fullName evidence="2">DSBA oxidoreductase</fullName>
    </submittedName>
</protein>
<dbReference type="CDD" id="cd03024">
    <property type="entry name" value="DsbA_FrnE"/>
    <property type="match status" value="1"/>
</dbReference>
<comment type="caution">
    <text evidence="2">The sequence shown here is derived from an EMBL/GenBank/DDBJ whole genome shotgun (WGS) entry which is preliminary data.</text>
</comment>
<evidence type="ECO:0000259" key="1">
    <source>
        <dbReference type="Pfam" id="PF01323"/>
    </source>
</evidence>
<evidence type="ECO:0000313" key="2">
    <source>
        <dbReference type="EMBL" id="GGK94583.1"/>
    </source>
</evidence>
<reference evidence="2" key="2">
    <citation type="submission" date="2020-09" db="EMBL/GenBank/DDBJ databases">
        <authorList>
            <person name="Sun Q."/>
            <person name="Zhou Y."/>
        </authorList>
    </citation>
    <scope>NUCLEOTIDE SEQUENCE</scope>
    <source>
        <strain evidence="2">CGMCC 4.7299</strain>
    </source>
</reference>
<dbReference type="SUPFAM" id="SSF52833">
    <property type="entry name" value="Thioredoxin-like"/>
    <property type="match status" value="1"/>
</dbReference>
<reference evidence="2" key="1">
    <citation type="journal article" date="2014" name="Int. J. Syst. Evol. Microbiol.">
        <title>Complete genome sequence of Corynebacterium casei LMG S-19264T (=DSM 44701T), isolated from a smear-ripened cheese.</title>
        <authorList>
            <consortium name="US DOE Joint Genome Institute (JGI-PGF)"/>
            <person name="Walter F."/>
            <person name="Albersmeier A."/>
            <person name="Kalinowski J."/>
            <person name="Ruckert C."/>
        </authorList>
    </citation>
    <scope>NUCLEOTIDE SEQUENCE</scope>
    <source>
        <strain evidence="2">CGMCC 4.7299</strain>
    </source>
</reference>
<dbReference type="GO" id="GO:0016491">
    <property type="term" value="F:oxidoreductase activity"/>
    <property type="evidence" value="ECO:0007669"/>
    <property type="project" value="InterPro"/>
</dbReference>
<name>A0A8J3BYP5_9ACTN</name>
<dbReference type="Pfam" id="PF01323">
    <property type="entry name" value="DSBA"/>
    <property type="match status" value="1"/>
</dbReference>
<sequence>MIVDIQVWSDITCPWCYLGKRRLEAALAGFGRPVRITYRAFQLDPSPPPRRMSVKQALAAKLGGPARAERMFAQVTSLAASEGLILDFDRAVATDTFDAHRLVAWAARHGRQADMVEVLHRAHFTQGIDVGSFPDLAALAGVIGLDRNAALHCLVSGWGADMVRSDLVAARDLGITSVPTFVIDGRFAVQGAQEVAMLREALAEIQRREIIDTRR</sequence>
<dbReference type="PANTHER" id="PTHR13887">
    <property type="entry name" value="GLUTATHIONE S-TRANSFERASE KAPPA"/>
    <property type="match status" value="1"/>
</dbReference>
<gene>
    <name evidence="2" type="ORF">GCM10012284_30740</name>
</gene>
<feature type="domain" description="DSBA-like thioredoxin" evidence="1">
    <location>
        <begin position="5"/>
        <end position="203"/>
    </location>
</feature>
<dbReference type="Proteomes" id="UP000656042">
    <property type="component" value="Unassembled WGS sequence"/>
</dbReference>
<dbReference type="InterPro" id="IPR036249">
    <property type="entry name" value="Thioredoxin-like_sf"/>
</dbReference>
<dbReference type="AlphaFoldDB" id="A0A8J3BYP5"/>
<keyword evidence="3" id="KW-1185">Reference proteome</keyword>
<evidence type="ECO:0000313" key="3">
    <source>
        <dbReference type="Proteomes" id="UP000656042"/>
    </source>
</evidence>